<comment type="caution">
    <text evidence="1">The sequence shown here is derived from an EMBL/GenBank/DDBJ whole genome shotgun (WGS) entry which is preliminary data.</text>
</comment>
<accession>A0A2U1S9U5</accession>
<name>A0A2U1S9U5_9EURY</name>
<dbReference type="AlphaFoldDB" id="A0A2U1S9U5"/>
<dbReference type="Proteomes" id="UP000245577">
    <property type="component" value="Unassembled WGS sequence"/>
</dbReference>
<organism evidence="1 2">
    <name type="scientific">Methanobrevibacter woesei</name>
    <dbReference type="NCBI Taxonomy" id="190976"/>
    <lineage>
        <taxon>Archaea</taxon>
        <taxon>Methanobacteriati</taxon>
        <taxon>Methanobacteriota</taxon>
        <taxon>Methanomada group</taxon>
        <taxon>Methanobacteria</taxon>
        <taxon>Methanobacteriales</taxon>
        <taxon>Methanobacteriaceae</taxon>
        <taxon>Methanobrevibacter</taxon>
    </lineage>
</organism>
<evidence type="ECO:0000313" key="2">
    <source>
        <dbReference type="Proteomes" id="UP000245577"/>
    </source>
</evidence>
<evidence type="ECO:0000313" key="1">
    <source>
        <dbReference type="EMBL" id="PWB87257.1"/>
    </source>
</evidence>
<reference evidence="1 2" key="1">
    <citation type="submission" date="2017-03" db="EMBL/GenBank/DDBJ databases">
        <title>Genome sequence of Methanobrevibacter wosei.</title>
        <authorList>
            <person name="Poehlein A."/>
            <person name="Seedorf H."/>
            <person name="Daniel R."/>
        </authorList>
    </citation>
    <scope>NUCLEOTIDE SEQUENCE [LARGE SCALE GENOMIC DNA]</scope>
    <source>
        <strain evidence="1 2">DSM 11979</strain>
    </source>
</reference>
<proteinExistence type="predicted"/>
<dbReference type="RefSeq" id="WP_116668870.1">
    <property type="nucleotide sequence ID" value="NZ_CALIUN010000011.1"/>
</dbReference>
<sequence length="149" mass="16366">MLKTSDIFILLFAVLVLAISLLFIPAEDDGDREFVIQGITFKVPAYYVIENQSDSIVSLASNGGEGFIKITVVEKVSNLSESSLWLGYYPNEMNISGFSGVYGLCAKYVFDGNIFLFNLDNKTVLIHGNPSNGIDAFLSKNTHLVSKLN</sequence>
<protein>
    <submittedName>
        <fullName evidence="1">Uncharacterized protein</fullName>
    </submittedName>
</protein>
<keyword evidence="2" id="KW-1185">Reference proteome</keyword>
<gene>
    <name evidence="1" type="ORF">MBBWO_00350</name>
</gene>
<dbReference type="EMBL" id="MZGU01000001">
    <property type="protein sequence ID" value="PWB87257.1"/>
    <property type="molecule type" value="Genomic_DNA"/>
</dbReference>